<evidence type="ECO:0000256" key="8">
    <source>
        <dbReference type="SAM" id="Phobius"/>
    </source>
</evidence>
<dbReference type="Pfam" id="PF13231">
    <property type="entry name" value="PMT_2"/>
    <property type="match status" value="1"/>
</dbReference>
<sequence length="519" mass="59086">MNNFIEHFKVSLSENKHLYFVSLFTFLLIYLSTFNKAYGYFIDEFYYIACANNPAFGYVDHPPLSPLVLTIFQFVFGTSVYAIRFLPALAAASAVFYTGILTKEIGGNKFAQFLAACSLAAMPVTIAFGTFYSMNAFEPLLAVLLLLLTTRMIKSENYKPWIPAGVIMGLGVMNKHTFGVFIIAFLSAIILSGKWKLLFNKWFVIGGLIGFLIFLPNIIWQILNNFPSLEFYRNISADKNVYTPPFDFIMGQVMYMSPSIAPVWFMGTFYLLFSNHFKNYRFLSILFAGLFIFMMLSGTSRPDRLAFAYPAAFAGGALFFETILSKFNLRFLKVPIIIFLFSGLVLSFPILIPYFSYDFSQKYTEWLGINTELEKGKKPPLHQIIADRIGWEEKVNLVINAYNSLSEEEKAQTIIAAGNYGQAGAIELFGKPYNLPPVACSHNNYYLWSKDRVNGSILLQLDNERDYSGLKNLFDSVEIFPGKYTNKYVSDQENNLVVFICRGPKIPPMEMLERSKNYH</sequence>
<feature type="transmembrane region" description="Helical" evidence="8">
    <location>
        <begin position="305"/>
        <end position="324"/>
    </location>
</feature>
<evidence type="ECO:0000259" key="9">
    <source>
        <dbReference type="Pfam" id="PF13231"/>
    </source>
</evidence>
<evidence type="ECO:0000256" key="5">
    <source>
        <dbReference type="ARBA" id="ARBA00022692"/>
    </source>
</evidence>
<keyword evidence="7 8" id="KW-0472">Membrane</keyword>
<feature type="transmembrane region" description="Helical" evidence="8">
    <location>
        <begin position="161"/>
        <end position="190"/>
    </location>
</feature>
<dbReference type="GO" id="GO:0016763">
    <property type="term" value="F:pentosyltransferase activity"/>
    <property type="evidence" value="ECO:0007669"/>
    <property type="project" value="TreeGrafter"/>
</dbReference>
<protein>
    <recommendedName>
        <fullName evidence="9">Glycosyltransferase RgtA/B/C/D-like domain-containing protein</fullName>
    </recommendedName>
</protein>
<feature type="transmembrane region" description="Helical" evidence="8">
    <location>
        <begin position="336"/>
        <end position="355"/>
    </location>
</feature>
<dbReference type="InterPro" id="IPR050297">
    <property type="entry name" value="LipidA_mod_glycosyltrf_83"/>
</dbReference>
<dbReference type="GO" id="GO:0009103">
    <property type="term" value="P:lipopolysaccharide biosynthetic process"/>
    <property type="evidence" value="ECO:0007669"/>
    <property type="project" value="UniProtKB-ARBA"/>
</dbReference>
<evidence type="ECO:0000256" key="1">
    <source>
        <dbReference type="ARBA" id="ARBA00004651"/>
    </source>
</evidence>
<comment type="subcellular location">
    <subcellularLocation>
        <location evidence="1">Cell membrane</location>
        <topology evidence="1">Multi-pass membrane protein</topology>
    </subcellularLocation>
</comment>
<gene>
    <name evidence="10" type="ORF">ENS56_14395</name>
</gene>
<keyword evidence="5 8" id="KW-0812">Transmembrane</keyword>
<dbReference type="AlphaFoldDB" id="A0A832G8J0"/>
<dbReference type="GO" id="GO:0005886">
    <property type="term" value="C:plasma membrane"/>
    <property type="evidence" value="ECO:0007669"/>
    <property type="project" value="UniProtKB-SubCell"/>
</dbReference>
<feature type="transmembrane region" description="Helical" evidence="8">
    <location>
        <begin position="202"/>
        <end position="223"/>
    </location>
</feature>
<feature type="transmembrane region" description="Helical" evidence="8">
    <location>
        <begin position="110"/>
        <end position="132"/>
    </location>
</feature>
<evidence type="ECO:0000256" key="4">
    <source>
        <dbReference type="ARBA" id="ARBA00022679"/>
    </source>
</evidence>
<feature type="transmembrane region" description="Helical" evidence="8">
    <location>
        <begin position="71"/>
        <end position="98"/>
    </location>
</feature>
<keyword evidence="3" id="KW-0328">Glycosyltransferase</keyword>
<dbReference type="EMBL" id="DSVI01000027">
    <property type="protein sequence ID" value="HGT49224.1"/>
    <property type="molecule type" value="Genomic_DNA"/>
</dbReference>
<accession>A0A832G8J0</accession>
<feature type="transmembrane region" description="Helical" evidence="8">
    <location>
        <begin position="280"/>
        <end position="299"/>
    </location>
</feature>
<organism evidence="10">
    <name type="scientific">Ignavibacterium album</name>
    <dbReference type="NCBI Taxonomy" id="591197"/>
    <lineage>
        <taxon>Bacteria</taxon>
        <taxon>Pseudomonadati</taxon>
        <taxon>Ignavibacteriota</taxon>
        <taxon>Ignavibacteria</taxon>
        <taxon>Ignavibacteriales</taxon>
        <taxon>Ignavibacteriaceae</taxon>
        <taxon>Ignavibacterium</taxon>
    </lineage>
</organism>
<feature type="transmembrane region" description="Helical" evidence="8">
    <location>
        <begin position="253"/>
        <end position="273"/>
    </location>
</feature>
<evidence type="ECO:0000256" key="2">
    <source>
        <dbReference type="ARBA" id="ARBA00022475"/>
    </source>
</evidence>
<dbReference type="PANTHER" id="PTHR33908">
    <property type="entry name" value="MANNOSYLTRANSFERASE YKCB-RELATED"/>
    <property type="match status" value="1"/>
</dbReference>
<keyword evidence="4" id="KW-0808">Transferase</keyword>
<evidence type="ECO:0000256" key="6">
    <source>
        <dbReference type="ARBA" id="ARBA00022989"/>
    </source>
</evidence>
<keyword evidence="6 8" id="KW-1133">Transmembrane helix</keyword>
<name>A0A832G8J0_9BACT</name>
<evidence type="ECO:0000256" key="3">
    <source>
        <dbReference type="ARBA" id="ARBA00022676"/>
    </source>
</evidence>
<dbReference type="PANTHER" id="PTHR33908:SF11">
    <property type="entry name" value="MEMBRANE PROTEIN"/>
    <property type="match status" value="1"/>
</dbReference>
<feature type="domain" description="Glycosyltransferase RgtA/B/C/D-like" evidence="9">
    <location>
        <begin position="60"/>
        <end position="220"/>
    </location>
</feature>
<evidence type="ECO:0000256" key="7">
    <source>
        <dbReference type="ARBA" id="ARBA00023136"/>
    </source>
</evidence>
<evidence type="ECO:0000313" key="10">
    <source>
        <dbReference type="EMBL" id="HGT49224.1"/>
    </source>
</evidence>
<keyword evidence="2" id="KW-1003">Cell membrane</keyword>
<comment type="caution">
    <text evidence="10">The sequence shown here is derived from an EMBL/GenBank/DDBJ whole genome shotgun (WGS) entry which is preliminary data.</text>
</comment>
<dbReference type="InterPro" id="IPR038731">
    <property type="entry name" value="RgtA/B/C-like"/>
</dbReference>
<proteinExistence type="predicted"/>
<feature type="transmembrane region" description="Helical" evidence="8">
    <location>
        <begin position="18"/>
        <end position="38"/>
    </location>
</feature>
<reference evidence="10" key="1">
    <citation type="journal article" date="2020" name="mSystems">
        <title>Genome- and Community-Level Interaction Insights into Carbon Utilization and Element Cycling Functions of Hydrothermarchaeota in Hydrothermal Sediment.</title>
        <authorList>
            <person name="Zhou Z."/>
            <person name="Liu Y."/>
            <person name="Xu W."/>
            <person name="Pan J."/>
            <person name="Luo Z.H."/>
            <person name="Li M."/>
        </authorList>
    </citation>
    <scope>NUCLEOTIDE SEQUENCE [LARGE SCALE GENOMIC DNA]</scope>
    <source>
        <strain evidence="10">SpSt-500</strain>
    </source>
</reference>